<dbReference type="InterPro" id="IPR029058">
    <property type="entry name" value="AB_hydrolase_fold"/>
</dbReference>
<keyword evidence="4" id="KW-1185">Reference proteome</keyword>
<dbReference type="OrthoDB" id="446723at2759"/>
<dbReference type="GO" id="GO:0004622">
    <property type="term" value="F:phosphatidylcholine lysophospholipase activity"/>
    <property type="evidence" value="ECO:0007669"/>
    <property type="project" value="TreeGrafter"/>
</dbReference>
<evidence type="ECO:0000313" key="3">
    <source>
        <dbReference type="EMBL" id="GJE91930.1"/>
    </source>
</evidence>
<keyword evidence="1" id="KW-0812">Transmembrane</keyword>
<dbReference type="Gene3D" id="3.40.50.1820">
    <property type="entry name" value="alpha/beta hydrolase"/>
    <property type="match status" value="1"/>
</dbReference>
<dbReference type="EMBL" id="BPQB01000023">
    <property type="protein sequence ID" value="GJE91930.1"/>
    <property type="molecule type" value="Genomic_DNA"/>
</dbReference>
<dbReference type="PANTHER" id="PTHR12277:SF194">
    <property type="entry name" value="FI04476P"/>
    <property type="match status" value="1"/>
</dbReference>
<dbReference type="GO" id="GO:0047372">
    <property type="term" value="F:monoacylglycerol lipase activity"/>
    <property type="evidence" value="ECO:0007669"/>
    <property type="project" value="TreeGrafter"/>
</dbReference>
<dbReference type="AlphaFoldDB" id="A0A9P3LE58"/>
<feature type="transmembrane region" description="Helical" evidence="1">
    <location>
        <begin position="20"/>
        <end position="44"/>
    </location>
</feature>
<name>A0A9P3LE58_9APHY</name>
<reference evidence="3 4" key="1">
    <citation type="submission" date="2021-08" db="EMBL/GenBank/DDBJ databases">
        <title>Draft Genome Sequence of Phanerochaete sordida strain YK-624.</title>
        <authorList>
            <person name="Mori T."/>
            <person name="Dohra H."/>
            <person name="Suzuki T."/>
            <person name="Kawagishi H."/>
            <person name="Hirai H."/>
        </authorList>
    </citation>
    <scope>NUCLEOTIDE SEQUENCE [LARGE SCALE GENOMIC DNA]</scope>
    <source>
        <strain evidence="3 4">YK-624</strain>
    </source>
</reference>
<proteinExistence type="predicted"/>
<keyword evidence="1" id="KW-1133">Transmembrane helix</keyword>
<dbReference type="Pfam" id="PF12697">
    <property type="entry name" value="Abhydrolase_6"/>
    <property type="match status" value="1"/>
</dbReference>
<dbReference type="Proteomes" id="UP000703269">
    <property type="component" value="Unassembled WGS sequence"/>
</dbReference>
<comment type="caution">
    <text evidence="3">The sequence shown here is derived from an EMBL/GenBank/DDBJ whole genome shotgun (WGS) entry which is preliminary data.</text>
</comment>
<evidence type="ECO:0000313" key="4">
    <source>
        <dbReference type="Proteomes" id="UP000703269"/>
    </source>
</evidence>
<dbReference type="SUPFAM" id="SSF53474">
    <property type="entry name" value="alpha/beta-Hydrolases"/>
    <property type="match status" value="1"/>
</dbReference>
<evidence type="ECO:0000259" key="2">
    <source>
        <dbReference type="Pfam" id="PF12697"/>
    </source>
</evidence>
<dbReference type="GO" id="GO:0052651">
    <property type="term" value="P:monoacylglycerol catabolic process"/>
    <property type="evidence" value="ECO:0007669"/>
    <property type="project" value="TreeGrafter"/>
</dbReference>
<keyword evidence="1" id="KW-0472">Membrane</keyword>
<dbReference type="GO" id="GO:0005789">
    <property type="term" value="C:endoplasmic reticulum membrane"/>
    <property type="evidence" value="ECO:0007669"/>
    <property type="project" value="TreeGrafter"/>
</dbReference>
<dbReference type="GO" id="GO:0006660">
    <property type="term" value="P:phosphatidylserine catabolic process"/>
    <property type="evidence" value="ECO:0007669"/>
    <property type="project" value="TreeGrafter"/>
</dbReference>
<protein>
    <submittedName>
        <fullName evidence="3">Alpha/beta hydrolase</fullName>
    </submittedName>
</protein>
<keyword evidence="3" id="KW-0378">Hydrolase</keyword>
<evidence type="ECO:0000256" key="1">
    <source>
        <dbReference type="SAM" id="Phobius"/>
    </source>
</evidence>
<accession>A0A9P3LE58</accession>
<gene>
    <name evidence="3" type="ORF">PsYK624_080820</name>
</gene>
<dbReference type="PANTHER" id="PTHR12277">
    <property type="entry name" value="ALPHA/BETA HYDROLASE DOMAIN-CONTAINING PROTEIN"/>
    <property type="match status" value="1"/>
</dbReference>
<feature type="domain" description="AB hydrolase-1" evidence="2">
    <location>
        <begin position="128"/>
        <end position="316"/>
    </location>
</feature>
<dbReference type="InterPro" id="IPR000073">
    <property type="entry name" value="AB_hydrolase_1"/>
</dbReference>
<organism evidence="3 4">
    <name type="scientific">Phanerochaete sordida</name>
    <dbReference type="NCBI Taxonomy" id="48140"/>
    <lineage>
        <taxon>Eukaryota</taxon>
        <taxon>Fungi</taxon>
        <taxon>Dikarya</taxon>
        <taxon>Basidiomycota</taxon>
        <taxon>Agaricomycotina</taxon>
        <taxon>Agaricomycetes</taxon>
        <taxon>Polyporales</taxon>
        <taxon>Phanerochaetaceae</taxon>
        <taxon>Phanerochaete</taxon>
    </lineage>
</organism>
<sequence length="409" mass="44335">MAEEVPQAAKPRAGRSLFTYVYRGGVAAVLLYIVFIGTLSIPAIQKQAVFKHGLKFPMYANYDAPEKYSLAPGKALNVHFSTPDNFTLGAWFVLADPYYQHLRATSPDTLSPLTESVVRDAIRAHPTILFLHGAGGTRASPWRLASYRAFNARLHANVFAVDYRGFGDSTGSPDAPGLALDAYTAWTWLGERGAAPGDVVVVGQSLGTGVAAQLMRRLAEESVVPRGVALLAPFSKMGTLIETYAILGVPVLRPLQSFPWGVKLLKRLIRHELDTLSAIGGLHAPTLLAHAQDDAVIPHAHSRTLIDTLLAPLLPALSAKSSVPDTDLSPEELLARRQLEEEHSTRRGEVVRTTEVPNFGVVEEFKGLRAPVVYVESFAGFHAQIGLQEGVQDEMAKLFGLGVYRVLGD</sequence>